<protein>
    <submittedName>
        <fullName evidence="4">Circadian locomoter output cycles protein kaput</fullName>
    </submittedName>
</protein>
<dbReference type="Gene3D" id="3.30.450.20">
    <property type="entry name" value="PAS domain"/>
    <property type="match status" value="1"/>
</dbReference>
<dbReference type="STRING" id="136037.A0A067RMX1"/>
<reference evidence="4 5" key="1">
    <citation type="journal article" date="2014" name="Nat. Commun.">
        <title>Molecular traces of alternative social organization in a termite genome.</title>
        <authorList>
            <person name="Terrapon N."/>
            <person name="Li C."/>
            <person name="Robertson H.M."/>
            <person name="Ji L."/>
            <person name="Meng X."/>
            <person name="Booth W."/>
            <person name="Chen Z."/>
            <person name="Childers C.P."/>
            <person name="Glastad K.M."/>
            <person name="Gokhale K."/>
            <person name="Gowin J."/>
            <person name="Gronenberg W."/>
            <person name="Hermansen R.A."/>
            <person name="Hu H."/>
            <person name="Hunt B.G."/>
            <person name="Huylmans A.K."/>
            <person name="Khalil S.M."/>
            <person name="Mitchell R.D."/>
            <person name="Munoz-Torres M.C."/>
            <person name="Mustard J.A."/>
            <person name="Pan H."/>
            <person name="Reese J.T."/>
            <person name="Scharf M.E."/>
            <person name="Sun F."/>
            <person name="Vogel H."/>
            <person name="Xiao J."/>
            <person name="Yang W."/>
            <person name="Yang Z."/>
            <person name="Yang Z."/>
            <person name="Zhou J."/>
            <person name="Zhu J."/>
            <person name="Brent C.S."/>
            <person name="Elsik C.G."/>
            <person name="Goodisman M.A."/>
            <person name="Liberles D.A."/>
            <person name="Roe R.M."/>
            <person name="Vargo E.L."/>
            <person name="Vilcinskas A."/>
            <person name="Wang J."/>
            <person name="Bornberg-Bauer E."/>
            <person name="Korb J."/>
            <person name="Zhang G."/>
            <person name="Liebig J."/>
        </authorList>
    </citation>
    <scope>NUCLEOTIDE SEQUENCE [LARGE SCALE GENOMIC DNA]</scope>
    <source>
        <tissue evidence="4">Whole organism</tissue>
    </source>
</reference>
<feature type="domain" description="PAS" evidence="3">
    <location>
        <begin position="1"/>
        <end position="48"/>
    </location>
</feature>
<keyword evidence="5" id="KW-1185">Reference proteome</keyword>
<gene>
    <name evidence="4" type="ORF">L798_02859</name>
</gene>
<dbReference type="PROSITE" id="PS50112">
    <property type="entry name" value="PAS"/>
    <property type="match status" value="1"/>
</dbReference>
<evidence type="ECO:0000259" key="3">
    <source>
        <dbReference type="PROSITE" id="PS50112"/>
    </source>
</evidence>
<dbReference type="GO" id="GO:0000978">
    <property type="term" value="F:RNA polymerase II cis-regulatory region sequence-specific DNA binding"/>
    <property type="evidence" value="ECO:0007669"/>
    <property type="project" value="TreeGrafter"/>
</dbReference>
<sequence length="71" mass="8052">MVFSSSGKIFYASESITSLLGHLPSDLLNMTMYDLVYKDDHSELYNVLLNPANTVDAIHYSDTKGWCYILE</sequence>
<evidence type="ECO:0000313" key="4">
    <source>
        <dbReference type="EMBL" id="KDR21970.1"/>
    </source>
</evidence>
<dbReference type="InterPro" id="IPR000014">
    <property type="entry name" value="PAS"/>
</dbReference>
<dbReference type="EMBL" id="KK852529">
    <property type="protein sequence ID" value="KDR21970.1"/>
    <property type="molecule type" value="Genomic_DNA"/>
</dbReference>
<dbReference type="SUPFAM" id="SSF55785">
    <property type="entry name" value="PYP-like sensor domain (PAS domain)"/>
    <property type="match status" value="1"/>
</dbReference>
<evidence type="ECO:0000256" key="1">
    <source>
        <dbReference type="ARBA" id="ARBA00023108"/>
    </source>
</evidence>
<keyword evidence="2" id="KW-0539">Nucleus</keyword>
<evidence type="ECO:0000313" key="5">
    <source>
        <dbReference type="Proteomes" id="UP000027135"/>
    </source>
</evidence>
<dbReference type="CDD" id="cd00130">
    <property type="entry name" value="PAS"/>
    <property type="match status" value="1"/>
</dbReference>
<dbReference type="GO" id="GO:0000981">
    <property type="term" value="F:DNA-binding transcription factor activity, RNA polymerase II-specific"/>
    <property type="evidence" value="ECO:0007669"/>
    <property type="project" value="InterPro"/>
</dbReference>
<organism evidence="4 5">
    <name type="scientific">Zootermopsis nevadensis</name>
    <name type="common">Dampwood termite</name>
    <dbReference type="NCBI Taxonomy" id="136037"/>
    <lineage>
        <taxon>Eukaryota</taxon>
        <taxon>Metazoa</taxon>
        <taxon>Ecdysozoa</taxon>
        <taxon>Arthropoda</taxon>
        <taxon>Hexapoda</taxon>
        <taxon>Insecta</taxon>
        <taxon>Pterygota</taxon>
        <taxon>Neoptera</taxon>
        <taxon>Polyneoptera</taxon>
        <taxon>Dictyoptera</taxon>
        <taxon>Blattodea</taxon>
        <taxon>Blattoidea</taxon>
        <taxon>Termitoidae</taxon>
        <taxon>Termopsidae</taxon>
        <taxon>Zootermopsis</taxon>
    </lineage>
</organism>
<dbReference type="InterPro" id="IPR013767">
    <property type="entry name" value="PAS_fold"/>
</dbReference>
<dbReference type="InterPro" id="IPR035965">
    <property type="entry name" value="PAS-like_dom_sf"/>
</dbReference>
<dbReference type="eggNOG" id="KOG3561">
    <property type="taxonomic scope" value="Eukaryota"/>
</dbReference>
<dbReference type="InParanoid" id="A0A067RMX1"/>
<dbReference type="Pfam" id="PF00989">
    <property type="entry name" value="PAS"/>
    <property type="match status" value="1"/>
</dbReference>
<evidence type="ECO:0000256" key="2">
    <source>
        <dbReference type="ARBA" id="ARBA00023242"/>
    </source>
</evidence>
<dbReference type="InterPro" id="IPR047230">
    <property type="entry name" value="CLOCK-like"/>
</dbReference>
<dbReference type="GO" id="GO:1990513">
    <property type="term" value="C:CLOCK-BMAL transcription complex"/>
    <property type="evidence" value="ECO:0007669"/>
    <property type="project" value="TreeGrafter"/>
</dbReference>
<dbReference type="GO" id="GO:0032922">
    <property type="term" value="P:circadian regulation of gene expression"/>
    <property type="evidence" value="ECO:0007669"/>
    <property type="project" value="InterPro"/>
</dbReference>
<proteinExistence type="predicted"/>
<dbReference type="PANTHER" id="PTHR46055">
    <property type="entry name" value="CIRCADIAN LOCOMOTER OUTPUT CYCLES PROTEIN KAPUT"/>
    <property type="match status" value="1"/>
</dbReference>
<dbReference type="AlphaFoldDB" id="A0A067RMX1"/>
<keyword evidence="1" id="KW-0090">Biological rhythms</keyword>
<accession>A0A067RMX1</accession>
<dbReference type="Proteomes" id="UP000027135">
    <property type="component" value="Unassembled WGS sequence"/>
</dbReference>
<dbReference type="PANTHER" id="PTHR46055:SF3">
    <property type="entry name" value="CIRCADIAN LOCOMOTER OUTPUT CYCLES PROTEIN KAPUT"/>
    <property type="match status" value="1"/>
</dbReference>
<name>A0A067RMX1_ZOONE</name>